<organism evidence="1 2">
    <name type="scientific">Thermosporothrix hazakensis</name>
    <dbReference type="NCBI Taxonomy" id="644383"/>
    <lineage>
        <taxon>Bacteria</taxon>
        <taxon>Bacillati</taxon>
        <taxon>Chloroflexota</taxon>
        <taxon>Ktedonobacteria</taxon>
        <taxon>Ktedonobacterales</taxon>
        <taxon>Thermosporotrichaceae</taxon>
        <taxon>Thermosporothrix</taxon>
    </lineage>
</organism>
<protein>
    <submittedName>
        <fullName evidence="1">Uncharacterized protein</fullName>
    </submittedName>
</protein>
<accession>A0A326TJ14</accession>
<dbReference type="Proteomes" id="UP000248806">
    <property type="component" value="Unassembled WGS sequence"/>
</dbReference>
<proteinExistence type="predicted"/>
<sequence>MLTAEQKIRLTLTGSPFKEPHFPHEGENVRRYLRGGTLPDLHVTFHQRGDEIEVRCSTCQVTLGAFPSNYEEDTAKKIAAMRQSGHRH</sequence>
<name>A0A326TJ14_THEHA</name>
<evidence type="ECO:0000313" key="1">
    <source>
        <dbReference type="EMBL" id="PZW16171.1"/>
    </source>
</evidence>
<dbReference type="EMBL" id="QKUF01000079">
    <property type="protein sequence ID" value="PZW16171.1"/>
    <property type="molecule type" value="Genomic_DNA"/>
</dbReference>
<dbReference type="AlphaFoldDB" id="A0A326TJ14"/>
<evidence type="ECO:0000313" key="2">
    <source>
        <dbReference type="Proteomes" id="UP000248806"/>
    </source>
</evidence>
<gene>
    <name evidence="1" type="ORF">EI42_06459</name>
</gene>
<comment type="caution">
    <text evidence="1">The sequence shown here is derived from an EMBL/GenBank/DDBJ whole genome shotgun (WGS) entry which is preliminary data.</text>
</comment>
<keyword evidence="2" id="KW-1185">Reference proteome</keyword>
<reference evidence="1 2" key="1">
    <citation type="submission" date="2018-06" db="EMBL/GenBank/DDBJ databases">
        <title>Genomic Encyclopedia of Archaeal and Bacterial Type Strains, Phase II (KMG-II): from individual species to whole genera.</title>
        <authorList>
            <person name="Goeker M."/>
        </authorList>
    </citation>
    <scope>NUCLEOTIDE SEQUENCE [LARGE SCALE GENOMIC DNA]</scope>
    <source>
        <strain evidence="1 2">ATCC BAA-1881</strain>
    </source>
</reference>